<sequence length="115" mass="13326">MYQFSYAEIQQDDVSEAKDRERQLIDRSIELMRRAQEKGVRSPEAANALFFARRIWVRFIEDLGSSENELDAELRANLISVGIWILKEAEKVRRGEVDDLSGIIEISEIIRDGLK</sequence>
<keyword evidence="1" id="KW-0966">Cell projection</keyword>
<keyword evidence="1" id="KW-0282">Flagellum</keyword>
<proteinExistence type="predicted"/>
<dbReference type="InterPro" id="IPR010845">
    <property type="entry name" value="FlaF"/>
</dbReference>
<dbReference type="RefSeq" id="WP_141167520.1">
    <property type="nucleotide sequence ID" value="NZ_VHLH01000025.1"/>
</dbReference>
<comment type="caution">
    <text evidence="1">The sequence shown here is derived from an EMBL/GenBank/DDBJ whole genome shotgun (WGS) entry which is preliminary data.</text>
</comment>
<reference evidence="1 2" key="1">
    <citation type="submission" date="2019-06" db="EMBL/GenBank/DDBJ databases">
        <authorList>
            <person name="Li M."/>
        </authorList>
    </citation>
    <scope>NUCLEOTIDE SEQUENCE [LARGE SCALE GENOMIC DNA]</scope>
    <source>
        <strain evidence="1 2">BGMRC6574</strain>
    </source>
</reference>
<dbReference type="NCBIfam" id="NF009434">
    <property type="entry name" value="PRK12793.1"/>
    <property type="match status" value="1"/>
</dbReference>
<keyword evidence="2" id="KW-1185">Reference proteome</keyword>
<gene>
    <name evidence="1" type="primary">flaF</name>
    <name evidence="1" type="ORF">FJU11_13095</name>
</gene>
<evidence type="ECO:0000313" key="2">
    <source>
        <dbReference type="Proteomes" id="UP000320314"/>
    </source>
</evidence>
<dbReference type="Pfam" id="PF07309">
    <property type="entry name" value="FlaF"/>
    <property type="match status" value="1"/>
</dbReference>
<evidence type="ECO:0000313" key="1">
    <source>
        <dbReference type="EMBL" id="TPW26904.1"/>
    </source>
</evidence>
<dbReference type="Proteomes" id="UP000320314">
    <property type="component" value="Unassembled WGS sequence"/>
</dbReference>
<dbReference type="GO" id="GO:0044781">
    <property type="term" value="P:bacterial-type flagellum organization"/>
    <property type="evidence" value="ECO:0007669"/>
    <property type="project" value="InterPro"/>
</dbReference>
<dbReference type="AlphaFoldDB" id="A0A506U1K5"/>
<organism evidence="1 2">
    <name type="scientific">Pararhizobium mangrovi</name>
    <dbReference type="NCBI Taxonomy" id="2590452"/>
    <lineage>
        <taxon>Bacteria</taxon>
        <taxon>Pseudomonadati</taxon>
        <taxon>Pseudomonadota</taxon>
        <taxon>Alphaproteobacteria</taxon>
        <taxon>Hyphomicrobiales</taxon>
        <taxon>Rhizobiaceae</taxon>
        <taxon>Rhizobium/Agrobacterium group</taxon>
        <taxon>Pararhizobium</taxon>
    </lineage>
</organism>
<keyword evidence="1" id="KW-0969">Cilium</keyword>
<dbReference type="OrthoDB" id="9808944at2"/>
<accession>A0A506U1K5</accession>
<name>A0A506U1K5_9HYPH</name>
<protein>
    <submittedName>
        <fullName evidence="1">Flagellar biosynthesis regulator FlaF</fullName>
    </submittedName>
</protein>
<dbReference type="EMBL" id="VHLH01000025">
    <property type="protein sequence ID" value="TPW26904.1"/>
    <property type="molecule type" value="Genomic_DNA"/>
</dbReference>